<dbReference type="Gene3D" id="3.40.630.30">
    <property type="match status" value="1"/>
</dbReference>
<dbReference type="InterPro" id="IPR050644">
    <property type="entry name" value="PG_Glycine_Bridge_Synth"/>
</dbReference>
<accession>A0ABU5ITJ5</accession>
<comment type="caution">
    <text evidence="1">The sequence shown here is derived from an EMBL/GenBank/DDBJ whole genome shotgun (WGS) entry which is preliminary data.</text>
</comment>
<sequence length="238" mass="27995">MLTKYELKLESEEPMVKKGEYKNSIELVIPNFLIDLKPEEEIIFRRIQKSTRADIRKAIDVDKCCFYEIENPNNEQIKTFSSLYNSFAKEKKIAICNIEKLIAIRDKNSLIMTYVTDIDKNILCTSMLVVDRDSSQLYGLYGLSTHFMKSNPDEKRKIGRANKYLQWREILLAKSKGLNWYNFGGEVNQEGSLGVNDFKRRFGTIRGYDHRLYIPVSFLGKIYVYLINLKWKRCLRTK</sequence>
<gene>
    <name evidence="1" type="ORF">SM124_01655</name>
</gene>
<evidence type="ECO:0008006" key="3">
    <source>
        <dbReference type="Google" id="ProtNLM"/>
    </source>
</evidence>
<keyword evidence="2" id="KW-1185">Reference proteome</keyword>
<reference evidence="1 2" key="1">
    <citation type="submission" date="2023-11" db="EMBL/GenBank/DDBJ databases">
        <title>Bacillus jintuensis, isolated from a mudflat on the Beibu Gulf coast.</title>
        <authorList>
            <person name="Li M."/>
        </authorList>
    </citation>
    <scope>NUCLEOTIDE SEQUENCE [LARGE SCALE GENOMIC DNA]</scope>
    <source>
        <strain evidence="1 2">31A1R</strain>
    </source>
</reference>
<dbReference type="SUPFAM" id="SSF55729">
    <property type="entry name" value="Acyl-CoA N-acyltransferases (Nat)"/>
    <property type="match status" value="1"/>
</dbReference>
<dbReference type="PANTHER" id="PTHR36174:SF1">
    <property type="entry name" value="LIPID II:GLYCINE GLYCYLTRANSFERASE"/>
    <property type="match status" value="1"/>
</dbReference>
<evidence type="ECO:0000313" key="2">
    <source>
        <dbReference type="Proteomes" id="UP001290455"/>
    </source>
</evidence>
<dbReference type="Proteomes" id="UP001290455">
    <property type="component" value="Unassembled WGS sequence"/>
</dbReference>
<dbReference type="EMBL" id="JAXOFX010000001">
    <property type="protein sequence ID" value="MDZ5470443.1"/>
    <property type="molecule type" value="Genomic_DNA"/>
</dbReference>
<organism evidence="1 2">
    <name type="scientific">Robertmurraya mangrovi</name>
    <dbReference type="NCBI Taxonomy" id="3098077"/>
    <lineage>
        <taxon>Bacteria</taxon>
        <taxon>Bacillati</taxon>
        <taxon>Bacillota</taxon>
        <taxon>Bacilli</taxon>
        <taxon>Bacillales</taxon>
        <taxon>Bacillaceae</taxon>
        <taxon>Robertmurraya</taxon>
    </lineage>
</organism>
<dbReference type="InterPro" id="IPR016181">
    <property type="entry name" value="Acyl_CoA_acyltransferase"/>
</dbReference>
<dbReference type="PANTHER" id="PTHR36174">
    <property type="entry name" value="LIPID II:GLYCINE GLYCYLTRANSFERASE"/>
    <property type="match status" value="1"/>
</dbReference>
<evidence type="ECO:0000313" key="1">
    <source>
        <dbReference type="EMBL" id="MDZ5470443.1"/>
    </source>
</evidence>
<proteinExistence type="predicted"/>
<name>A0ABU5ITJ5_9BACI</name>
<protein>
    <recommendedName>
        <fullName evidence="3">FemAB family protein</fullName>
    </recommendedName>
</protein>